<sequence>TVEYIGRTISQAKYRRIKDYTDSFIEKNTPLFHKRITDGRIRDCHGDLHAAHICFTKGICIYDCIEFNDRFRYCDVASEVAFLAMDLDHYGRADLSQSFVSAYVAQSRDEELLRLFNFYKCYRAYVRGKVESFKLDDPYISEEEKTRILAVARSYFDLAESYV</sequence>
<reference evidence="1" key="1">
    <citation type="journal article" date="2014" name="Front. Microbiol.">
        <title>High frequency of phylogenetically diverse reductive dehalogenase-homologous genes in deep subseafloor sedimentary metagenomes.</title>
        <authorList>
            <person name="Kawai M."/>
            <person name="Futagami T."/>
            <person name="Toyoda A."/>
            <person name="Takaki Y."/>
            <person name="Nishi S."/>
            <person name="Hori S."/>
            <person name="Arai W."/>
            <person name="Tsubouchi T."/>
            <person name="Morono Y."/>
            <person name="Uchiyama I."/>
            <person name="Ito T."/>
            <person name="Fujiyama A."/>
            <person name="Inagaki F."/>
            <person name="Takami H."/>
        </authorList>
    </citation>
    <scope>NUCLEOTIDE SEQUENCE</scope>
    <source>
        <strain evidence="1">Expedition CK06-06</strain>
    </source>
</reference>
<dbReference type="PANTHER" id="PTHR43883">
    <property type="entry name" value="SLR0207 PROTEIN"/>
    <property type="match status" value="1"/>
</dbReference>
<gene>
    <name evidence="1" type="ORF">S03H2_59315</name>
</gene>
<evidence type="ECO:0000313" key="1">
    <source>
        <dbReference type="EMBL" id="GAH81315.1"/>
    </source>
</evidence>
<proteinExistence type="predicted"/>
<dbReference type="InterPro" id="IPR052732">
    <property type="entry name" value="Cell-binding_unc_protein"/>
</dbReference>
<dbReference type="InterPro" id="IPR011009">
    <property type="entry name" value="Kinase-like_dom_sf"/>
</dbReference>
<accession>X1JII2</accession>
<organism evidence="1">
    <name type="scientific">marine sediment metagenome</name>
    <dbReference type="NCBI Taxonomy" id="412755"/>
    <lineage>
        <taxon>unclassified sequences</taxon>
        <taxon>metagenomes</taxon>
        <taxon>ecological metagenomes</taxon>
    </lineage>
</organism>
<dbReference type="SUPFAM" id="SSF56112">
    <property type="entry name" value="Protein kinase-like (PK-like)"/>
    <property type="match status" value="1"/>
</dbReference>
<feature type="non-terminal residue" evidence="1">
    <location>
        <position position="1"/>
    </location>
</feature>
<name>X1JII2_9ZZZZ</name>
<evidence type="ECO:0008006" key="2">
    <source>
        <dbReference type="Google" id="ProtNLM"/>
    </source>
</evidence>
<dbReference type="EMBL" id="BARU01038137">
    <property type="protein sequence ID" value="GAH81315.1"/>
    <property type="molecule type" value="Genomic_DNA"/>
</dbReference>
<dbReference type="PANTHER" id="PTHR43883:SF1">
    <property type="entry name" value="GLUCONOKINASE"/>
    <property type="match status" value="1"/>
</dbReference>
<comment type="caution">
    <text evidence="1">The sequence shown here is derived from an EMBL/GenBank/DDBJ whole genome shotgun (WGS) entry which is preliminary data.</text>
</comment>
<protein>
    <recommendedName>
        <fullName evidence="2">Aminoglycoside phosphotransferase domain-containing protein</fullName>
    </recommendedName>
</protein>
<dbReference type="AlphaFoldDB" id="X1JII2"/>